<dbReference type="GO" id="GO:0005886">
    <property type="term" value="C:plasma membrane"/>
    <property type="evidence" value="ECO:0007669"/>
    <property type="project" value="TreeGrafter"/>
</dbReference>
<evidence type="ECO:0000313" key="12">
    <source>
        <dbReference type="EMBL" id="OAE32626.1"/>
    </source>
</evidence>
<evidence type="ECO:0000256" key="1">
    <source>
        <dbReference type="ARBA" id="ARBA00004141"/>
    </source>
</evidence>
<dbReference type="Pfam" id="PF13967">
    <property type="entry name" value="RSN1_TM"/>
    <property type="match status" value="1"/>
</dbReference>
<dbReference type="InterPro" id="IPR045122">
    <property type="entry name" value="Csc1-like"/>
</dbReference>
<feature type="region of interest" description="Disordered" evidence="7">
    <location>
        <begin position="706"/>
        <end position="827"/>
    </location>
</feature>
<dbReference type="InterPro" id="IPR003864">
    <property type="entry name" value="CSC1/OSCA1-like_7TM"/>
</dbReference>
<evidence type="ECO:0000256" key="4">
    <source>
        <dbReference type="ARBA" id="ARBA00022692"/>
    </source>
</evidence>
<feature type="compositionally biased region" description="Polar residues" evidence="7">
    <location>
        <begin position="764"/>
        <end position="773"/>
    </location>
</feature>
<feature type="compositionally biased region" description="Acidic residues" evidence="7">
    <location>
        <begin position="709"/>
        <end position="719"/>
    </location>
</feature>
<comment type="subcellular location">
    <subcellularLocation>
        <location evidence="1">Membrane</location>
        <topology evidence="1">Multi-pass membrane protein</topology>
    </subcellularLocation>
</comment>
<dbReference type="PANTHER" id="PTHR13018">
    <property type="entry name" value="PROBABLE MEMBRANE PROTEIN DUF221-RELATED"/>
    <property type="match status" value="1"/>
</dbReference>
<dbReference type="Pfam" id="PF02714">
    <property type="entry name" value="RSN1_7TM"/>
    <property type="match status" value="1"/>
</dbReference>
<dbReference type="GO" id="GO:0005227">
    <property type="term" value="F:calcium-activated cation channel activity"/>
    <property type="evidence" value="ECO:0007669"/>
    <property type="project" value="InterPro"/>
</dbReference>
<evidence type="ECO:0000256" key="3">
    <source>
        <dbReference type="ARBA" id="ARBA00022448"/>
    </source>
</evidence>
<keyword evidence="3" id="KW-0813">Transport</keyword>
<gene>
    <name evidence="12" type="ORF">AXG93_3569s1010</name>
</gene>
<dbReference type="Pfam" id="PF14703">
    <property type="entry name" value="PHM7_cyt"/>
    <property type="match status" value="1"/>
</dbReference>
<evidence type="ECO:0000256" key="2">
    <source>
        <dbReference type="ARBA" id="ARBA00007779"/>
    </source>
</evidence>
<evidence type="ECO:0000256" key="6">
    <source>
        <dbReference type="ARBA" id="ARBA00023136"/>
    </source>
</evidence>
<keyword evidence="4 8" id="KW-0812">Transmembrane</keyword>
<proteinExistence type="inferred from homology"/>
<dbReference type="Proteomes" id="UP000077202">
    <property type="component" value="Unassembled WGS sequence"/>
</dbReference>
<feature type="compositionally biased region" description="Basic and acidic residues" evidence="7">
    <location>
        <begin position="774"/>
        <end position="801"/>
    </location>
</feature>
<keyword evidence="13" id="KW-1185">Reference proteome</keyword>
<feature type="compositionally biased region" description="Polar residues" evidence="7">
    <location>
        <begin position="808"/>
        <end position="817"/>
    </location>
</feature>
<feature type="compositionally biased region" description="Low complexity" evidence="7">
    <location>
        <begin position="748"/>
        <end position="760"/>
    </location>
</feature>
<evidence type="ECO:0000256" key="8">
    <source>
        <dbReference type="SAM" id="Phobius"/>
    </source>
</evidence>
<evidence type="ECO:0000256" key="5">
    <source>
        <dbReference type="ARBA" id="ARBA00022989"/>
    </source>
</evidence>
<protein>
    <recommendedName>
        <fullName evidence="14">ERD4-related membrane protein</fullName>
    </recommendedName>
</protein>
<feature type="transmembrane region" description="Helical" evidence="8">
    <location>
        <begin position="557"/>
        <end position="585"/>
    </location>
</feature>
<evidence type="ECO:0000256" key="7">
    <source>
        <dbReference type="SAM" id="MobiDB-lite"/>
    </source>
</evidence>
<dbReference type="InterPro" id="IPR027815">
    <property type="entry name" value="CSC1/OSCA1-like_cyt"/>
</dbReference>
<accession>A0A176WK92</accession>
<name>A0A176WK92_MARPO</name>
<evidence type="ECO:0000259" key="10">
    <source>
        <dbReference type="Pfam" id="PF13967"/>
    </source>
</evidence>
<feature type="transmembrane region" description="Helical" evidence="8">
    <location>
        <begin position="449"/>
        <end position="470"/>
    </location>
</feature>
<dbReference type="EMBL" id="LVLJ01000773">
    <property type="protein sequence ID" value="OAE32626.1"/>
    <property type="molecule type" value="Genomic_DNA"/>
</dbReference>
<feature type="domain" description="CSC1/OSCA1-like 7TM region" evidence="9">
    <location>
        <begin position="357"/>
        <end position="628"/>
    </location>
</feature>
<sequence>MTTASDLLTSFGINGVASVVIIGLFSILKNQPLNARVYFAKWQLKGEKVGPTGSLPAGTGIRRYINLDAKSYIHVMDWIKDCLRMPEAELIDHAGLDSAVFLRLILLGLKLFVPLTVVGFVVLVPLNVTDKQLSNDLKDKALTYDALDTITISNISTASRREYRNIVALRFTFLALQIARPDQFTILCRCIPEDPDEPIATHVDHFFRVNHPDHYLLSQVVYNANDLAKLVKRRAKLQNKITYLQGVMDKKLKPARPTVKTGYWGLWGKKVDQINYYDDEIAKLTDQITAERMRVLTEDKAVMPAAFVSFETRWGAAVCSQTVQSRDLSKWLTEWAPEPRDVYWANLPIPYHRLNSRRLGMLILTIVLVIFFFFPVTFVQGFANLQQLERNLPFLKPIVELDVLKSAIQGFLPGLILKIFLLALPYVLNIMTRFEGHVSYSRIDKYAAAKYFGFMVVNVFLGNVLVGSAFEQLKEFIDRPTQIPKTLAQAVPMKATFFITYIMVDGWTGLAVTLMRLIPLLLFHFRSALMVRTTRDLERATPVGTIELNTALPQLGLYFILGLVYAVISPFILPFIVVSLGASYVVNRNQILNCYEAKYESAAAFWPHMFGYIIIGLLLKHLTLIGLMALKEATSSTPFLLPLPICTLIFYLYCKNRFEEAFHSYALEEAKAKDTIERAREPDLDVRAFLENAYIHPTLRSVVAGNDLAGDESDDDGADELMNRNLPPKNGPKTLLSRGASGENQGDSPTKSPSKTPTKPLSRGGSQDVSNISKRSENSTSREKLEGAEVVDIKPLDDLGAQRESISDAESLNSQTMLLHGRPKSIV</sequence>
<feature type="transmembrane region" description="Helical" evidence="8">
    <location>
        <begin position="498"/>
        <end position="523"/>
    </location>
</feature>
<feature type="transmembrane region" description="Helical" evidence="8">
    <location>
        <begin position="637"/>
        <end position="653"/>
    </location>
</feature>
<feature type="transmembrane region" description="Helical" evidence="8">
    <location>
        <begin position="403"/>
        <end position="428"/>
    </location>
</feature>
<dbReference type="InterPro" id="IPR032880">
    <property type="entry name" value="CSC1/OSCA1-like_N"/>
</dbReference>
<feature type="transmembrane region" description="Helical" evidence="8">
    <location>
        <begin position="100"/>
        <end position="124"/>
    </location>
</feature>
<feature type="transmembrane region" description="Helical" evidence="8">
    <location>
        <begin position="7"/>
        <end position="28"/>
    </location>
</feature>
<evidence type="ECO:0000259" key="9">
    <source>
        <dbReference type="Pfam" id="PF02714"/>
    </source>
</evidence>
<comment type="caution">
    <text evidence="12">The sequence shown here is derived from an EMBL/GenBank/DDBJ whole genome shotgun (WGS) entry which is preliminary data.</text>
</comment>
<keyword evidence="5 8" id="KW-1133">Transmembrane helix</keyword>
<feature type="domain" description="CSC1/OSCA1-like cytosolic" evidence="11">
    <location>
        <begin position="183"/>
        <end position="346"/>
    </location>
</feature>
<feature type="transmembrane region" description="Helical" evidence="8">
    <location>
        <begin position="605"/>
        <end position="630"/>
    </location>
</feature>
<evidence type="ECO:0000313" key="13">
    <source>
        <dbReference type="Proteomes" id="UP000077202"/>
    </source>
</evidence>
<comment type="similarity">
    <text evidence="2">Belongs to the CSC1 (TC 1.A.17) family.</text>
</comment>
<organism evidence="12 13">
    <name type="scientific">Marchantia polymorpha subsp. ruderalis</name>
    <dbReference type="NCBI Taxonomy" id="1480154"/>
    <lineage>
        <taxon>Eukaryota</taxon>
        <taxon>Viridiplantae</taxon>
        <taxon>Streptophyta</taxon>
        <taxon>Embryophyta</taxon>
        <taxon>Marchantiophyta</taxon>
        <taxon>Marchantiopsida</taxon>
        <taxon>Marchantiidae</taxon>
        <taxon>Marchantiales</taxon>
        <taxon>Marchantiaceae</taxon>
        <taxon>Marchantia</taxon>
    </lineage>
</organism>
<dbReference type="AlphaFoldDB" id="A0A176WK92"/>
<evidence type="ECO:0000259" key="11">
    <source>
        <dbReference type="Pfam" id="PF14703"/>
    </source>
</evidence>
<feature type="domain" description="CSC1/OSCA1-like N-terminal transmembrane" evidence="10">
    <location>
        <begin position="7"/>
        <end position="173"/>
    </location>
</feature>
<keyword evidence="6 8" id="KW-0472">Membrane</keyword>
<evidence type="ECO:0008006" key="14">
    <source>
        <dbReference type="Google" id="ProtNLM"/>
    </source>
</evidence>
<reference evidence="12" key="1">
    <citation type="submission" date="2016-03" db="EMBL/GenBank/DDBJ databases">
        <title>Mechanisms controlling the formation of the plant cell surface in tip-growing cells are functionally conserved among land plants.</title>
        <authorList>
            <person name="Honkanen S."/>
            <person name="Jones V.A."/>
            <person name="Morieri G."/>
            <person name="Champion C."/>
            <person name="Hetherington A.J."/>
            <person name="Kelly S."/>
            <person name="Saint-Marcoux D."/>
            <person name="Proust H."/>
            <person name="Prescott H."/>
            <person name="Dolan L."/>
        </authorList>
    </citation>
    <scope>NUCLEOTIDE SEQUENCE [LARGE SCALE GENOMIC DNA]</scope>
    <source>
        <tissue evidence="12">Whole gametophyte</tissue>
    </source>
</reference>
<dbReference type="PANTHER" id="PTHR13018:SF5">
    <property type="entry name" value="RE44586P"/>
    <property type="match status" value="1"/>
</dbReference>
<feature type="transmembrane region" description="Helical" evidence="8">
    <location>
        <begin position="359"/>
        <end position="383"/>
    </location>
</feature>